<reference evidence="2" key="1">
    <citation type="journal article" date="2019" name="Int. J. Syst. Evol. Microbiol.">
        <title>The Global Catalogue of Microorganisms (GCM) 10K type strain sequencing project: providing services to taxonomists for standard genome sequencing and annotation.</title>
        <authorList>
            <consortium name="The Broad Institute Genomics Platform"/>
            <consortium name="The Broad Institute Genome Sequencing Center for Infectious Disease"/>
            <person name="Wu L."/>
            <person name="Ma J."/>
        </authorList>
    </citation>
    <scope>NUCLEOTIDE SEQUENCE [LARGE SCALE GENOMIC DNA]</scope>
    <source>
        <strain evidence="2">CCUG 56752</strain>
    </source>
</reference>
<sequence>MEKLVIVFAKNPELGKCKTRLAKSIGDKKALEVYKELIQHTAKTIGTVNASRAVFYSEEIQNRDFWDDTLFQKKVQGDGHLGQKMQIAFEWGFEQGYSKICIVGSDLFELRTSDIEKAFQELDQTDMVFGPANDGGYYLMGMSKLHQNAFLKKAWSTETVLEKTIQDLQGLNLTFLEAKTDIDTVEDLVIYSNFHNYIPNQILKELT</sequence>
<keyword evidence="2" id="KW-1185">Reference proteome</keyword>
<dbReference type="PANTHER" id="PTHR36529">
    <property type="entry name" value="SLL1095 PROTEIN"/>
    <property type="match status" value="1"/>
</dbReference>
<name>A0ABW3GPT1_9FLAO</name>
<dbReference type="PANTHER" id="PTHR36529:SF1">
    <property type="entry name" value="GLYCOSYLTRANSFERASE"/>
    <property type="match status" value="1"/>
</dbReference>
<dbReference type="Pfam" id="PF09837">
    <property type="entry name" value="DUF2064"/>
    <property type="match status" value="1"/>
</dbReference>
<dbReference type="InterPro" id="IPR018641">
    <property type="entry name" value="Trfase_1_rSAM/seldom-assoc"/>
</dbReference>
<dbReference type="Proteomes" id="UP001597049">
    <property type="component" value="Unassembled WGS sequence"/>
</dbReference>
<protein>
    <submittedName>
        <fullName evidence="1">TIGR04282 family arsenosugar biosynthesis glycosyltransferase</fullName>
    </submittedName>
</protein>
<dbReference type="SUPFAM" id="SSF53448">
    <property type="entry name" value="Nucleotide-diphospho-sugar transferases"/>
    <property type="match status" value="1"/>
</dbReference>
<dbReference type="Gene3D" id="3.90.550.10">
    <property type="entry name" value="Spore Coat Polysaccharide Biosynthesis Protein SpsA, Chain A"/>
    <property type="match status" value="1"/>
</dbReference>
<dbReference type="RefSeq" id="WP_379657354.1">
    <property type="nucleotide sequence ID" value="NZ_JBHTIV010000005.1"/>
</dbReference>
<organism evidence="1 2">
    <name type="scientific">Psychroflexus salinarum</name>
    <dbReference type="NCBI Taxonomy" id="546024"/>
    <lineage>
        <taxon>Bacteria</taxon>
        <taxon>Pseudomonadati</taxon>
        <taxon>Bacteroidota</taxon>
        <taxon>Flavobacteriia</taxon>
        <taxon>Flavobacteriales</taxon>
        <taxon>Flavobacteriaceae</taxon>
        <taxon>Psychroflexus</taxon>
    </lineage>
</organism>
<dbReference type="NCBIfam" id="TIGR04282">
    <property type="entry name" value="glyco_like_cofC"/>
    <property type="match status" value="1"/>
</dbReference>
<evidence type="ECO:0000313" key="2">
    <source>
        <dbReference type="Proteomes" id="UP001597049"/>
    </source>
</evidence>
<accession>A0ABW3GPT1</accession>
<proteinExistence type="predicted"/>
<dbReference type="EMBL" id="JBHTIV010000005">
    <property type="protein sequence ID" value="MFD0932032.1"/>
    <property type="molecule type" value="Genomic_DNA"/>
</dbReference>
<dbReference type="InterPro" id="IPR029044">
    <property type="entry name" value="Nucleotide-diphossugar_trans"/>
</dbReference>
<comment type="caution">
    <text evidence="1">The sequence shown here is derived from an EMBL/GenBank/DDBJ whole genome shotgun (WGS) entry which is preliminary data.</text>
</comment>
<gene>
    <name evidence="1" type="ORF">ACFQ0R_05395</name>
</gene>
<evidence type="ECO:0000313" key="1">
    <source>
        <dbReference type="EMBL" id="MFD0932032.1"/>
    </source>
</evidence>